<dbReference type="KEGG" id="eha:Ethha_2238"/>
<evidence type="ECO:0000256" key="2">
    <source>
        <dbReference type="ARBA" id="ARBA00023015"/>
    </source>
</evidence>
<dbReference type="PRINTS" id="PR00039">
    <property type="entry name" value="HTHLYSR"/>
</dbReference>
<dbReference type="Pfam" id="PF00126">
    <property type="entry name" value="HTH_1"/>
    <property type="match status" value="1"/>
</dbReference>
<protein>
    <submittedName>
        <fullName evidence="6">Transcriptional regulator, LysR family</fullName>
    </submittedName>
</protein>
<evidence type="ECO:0000313" key="6">
    <source>
        <dbReference type="EMBL" id="ADU27752.1"/>
    </source>
</evidence>
<accession>E6U4E5</accession>
<gene>
    <name evidence="6" type="ordered locus">Ethha_2238</name>
</gene>
<dbReference type="STRING" id="663278.Ethha_2238"/>
<dbReference type="SUPFAM" id="SSF46785">
    <property type="entry name" value="Winged helix' DNA-binding domain"/>
    <property type="match status" value="1"/>
</dbReference>
<evidence type="ECO:0000256" key="4">
    <source>
        <dbReference type="ARBA" id="ARBA00023163"/>
    </source>
</evidence>
<dbReference type="InterPro" id="IPR000847">
    <property type="entry name" value="LysR_HTH_N"/>
</dbReference>
<dbReference type="AlphaFoldDB" id="E6U4E5"/>
<dbReference type="GO" id="GO:0000976">
    <property type="term" value="F:transcription cis-regulatory region binding"/>
    <property type="evidence" value="ECO:0007669"/>
    <property type="project" value="TreeGrafter"/>
</dbReference>
<keyword evidence="7" id="KW-1185">Reference proteome</keyword>
<dbReference type="HOGENOM" id="CLU_039613_6_1_9"/>
<dbReference type="GO" id="GO:0003700">
    <property type="term" value="F:DNA-binding transcription factor activity"/>
    <property type="evidence" value="ECO:0007669"/>
    <property type="project" value="InterPro"/>
</dbReference>
<dbReference type="Pfam" id="PF03466">
    <property type="entry name" value="LysR_substrate"/>
    <property type="match status" value="1"/>
</dbReference>
<feature type="domain" description="HTH lysR-type" evidence="5">
    <location>
        <begin position="1"/>
        <end position="58"/>
    </location>
</feature>
<dbReference type="CDD" id="cd05466">
    <property type="entry name" value="PBP2_LTTR_substrate"/>
    <property type="match status" value="1"/>
</dbReference>
<dbReference type="PANTHER" id="PTHR30126">
    <property type="entry name" value="HTH-TYPE TRANSCRIPTIONAL REGULATOR"/>
    <property type="match status" value="1"/>
</dbReference>
<dbReference type="PROSITE" id="PS50931">
    <property type="entry name" value="HTH_LYSR"/>
    <property type="match status" value="1"/>
</dbReference>
<keyword evidence="3" id="KW-0238">DNA-binding</keyword>
<dbReference type="InterPro" id="IPR036390">
    <property type="entry name" value="WH_DNA-bd_sf"/>
</dbReference>
<evidence type="ECO:0000259" key="5">
    <source>
        <dbReference type="PROSITE" id="PS50931"/>
    </source>
</evidence>
<comment type="similarity">
    <text evidence="1">Belongs to the LysR transcriptional regulatory family.</text>
</comment>
<dbReference type="SUPFAM" id="SSF53850">
    <property type="entry name" value="Periplasmic binding protein-like II"/>
    <property type="match status" value="1"/>
</dbReference>
<evidence type="ECO:0000313" key="7">
    <source>
        <dbReference type="Proteomes" id="UP000001551"/>
    </source>
</evidence>
<dbReference type="Gene3D" id="3.40.190.290">
    <property type="match status" value="1"/>
</dbReference>
<dbReference type="RefSeq" id="WP_013486100.1">
    <property type="nucleotide sequence ID" value="NC_014828.1"/>
</dbReference>
<dbReference type="eggNOG" id="COG0583">
    <property type="taxonomic scope" value="Bacteria"/>
</dbReference>
<dbReference type="Proteomes" id="UP000001551">
    <property type="component" value="Chromosome"/>
</dbReference>
<organism evidence="6 7">
    <name type="scientific">Ethanoligenens harbinense (strain DSM 18485 / JCM 12961 / CGMCC 1.5033 / YUAN-3)</name>
    <dbReference type="NCBI Taxonomy" id="663278"/>
    <lineage>
        <taxon>Bacteria</taxon>
        <taxon>Bacillati</taxon>
        <taxon>Bacillota</taxon>
        <taxon>Clostridia</taxon>
        <taxon>Eubacteriales</taxon>
        <taxon>Oscillospiraceae</taxon>
        <taxon>Ethanoligenens</taxon>
    </lineage>
</organism>
<keyword evidence="4" id="KW-0804">Transcription</keyword>
<dbReference type="Gene3D" id="1.10.10.10">
    <property type="entry name" value="Winged helix-like DNA-binding domain superfamily/Winged helix DNA-binding domain"/>
    <property type="match status" value="1"/>
</dbReference>
<reference evidence="6 7" key="1">
    <citation type="submission" date="2010-12" db="EMBL/GenBank/DDBJ databases">
        <title>Complete sequence of Ethanoligenens harbinense YUAN-3.</title>
        <authorList>
            <person name="Lucas S."/>
            <person name="Copeland A."/>
            <person name="Lapidus A."/>
            <person name="Cheng J.-F."/>
            <person name="Bruce D."/>
            <person name="Goodwin L."/>
            <person name="Pitluck S."/>
            <person name="Chertkov O."/>
            <person name="Misra M."/>
            <person name="Detter J.C."/>
            <person name="Han C."/>
            <person name="Tapia R."/>
            <person name="Land M."/>
            <person name="Hauser L."/>
            <person name="Jeffries C."/>
            <person name="Kyrpides N."/>
            <person name="Ivanova N."/>
            <person name="Mikhailova N."/>
            <person name="Wang A."/>
            <person name="Mouttaki H."/>
            <person name="He Z."/>
            <person name="Zhou J."/>
            <person name="Hemme C.L."/>
            <person name="Woyke T."/>
        </authorList>
    </citation>
    <scope>NUCLEOTIDE SEQUENCE [LARGE SCALE GENOMIC DNA]</scope>
    <source>
        <strain evidence="7">DSM 18485 / JCM 12961 / CGMCC 1.5033 / YUAN-3</strain>
    </source>
</reference>
<dbReference type="PANTHER" id="PTHR30126:SF40">
    <property type="entry name" value="HTH-TYPE TRANSCRIPTIONAL REGULATOR GLTR"/>
    <property type="match status" value="1"/>
</dbReference>
<sequence>MELKHLKTFLYVSRCLNFTKAAEQLNYSQPAVTAQIQALEQELKQTFFFHVGKQTYLTPAGTLLQSYAEQVFAVIDNMQQTFRMLGRPYGSLSIAAYETFCSAYFPAILSEFVRQYPEVEIKLYSHVTNEVIRGVLANEYDMGIISGTFQHPELKNVVIAEENLVLVVSEQIAEQYAGPNLLQDLPFLKYRIDGPFHDTMRQFLAGANLAPKSVIEFDSLEAIKQAAIKRLGIALISENLVKKEIEQKILRCVYQNGRIKIITSLIMLRDKADWSTAKAFQKLLQSMWYVT</sequence>
<proteinExistence type="inferred from homology"/>
<keyword evidence="2" id="KW-0805">Transcription regulation</keyword>
<evidence type="ECO:0000256" key="1">
    <source>
        <dbReference type="ARBA" id="ARBA00009437"/>
    </source>
</evidence>
<dbReference type="EMBL" id="CP002400">
    <property type="protein sequence ID" value="ADU27752.1"/>
    <property type="molecule type" value="Genomic_DNA"/>
</dbReference>
<evidence type="ECO:0000256" key="3">
    <source>
        <dbReference type="ARBA" id="ARBA00023125"/>
    </source>
</evidence>
<name>E6U4E5_ETHHY</name>
<dbReference type="InterPro" id="IPR005119">
    <property type="entry name" value="LysR_subst-bd"/>
</dbReference>
<dbReference type="InterPro" id="IPR036388">
    <property type="entry name" value="WH-like_DNA-bd_sf"/>
</dbReference>